<comment type="subcellular location">
    <subcellularLocation>
        <location evidence="1">Endoplasmic reticulum membrane</location>
        <topology evidence="1">Peripheral membrane protein</topology>
    </subcellularLocation>
</comment>
<keyword evidence="8" id="KW-1185">Reference proteome</keyword>
<evidence type="ECO:0000256" key="1">
    <source>
        <dbReference type="ARBA" id="ARBA00004406"/>
    </source>
</evidence>
<dbReference type="GO" id="GO:0005789">
    <property type="term" value="C:endoplasmic reticulum membrane"/>
    <property type="evidence" value="ECO:0007669"/>
    <property type="project" value="UniProtKB-SubCell"/>
</dbReference>
<dbReference type="Pfam" id="PF10256">
    <property type="entry name" value="Erf4"/>
    <property type="match status" value="1"/>
</dbReference>
<dbReference type="InterPro" id="IPR051371">
    <property type="entry name" value="Ras_palmitoyltransferase"/>
</dbReference>
<dbReference type="AlphaFoldDB" id="A0A7E4VEQ5"/>
<dbReference type="Proteomes" id="UP000492821">
    <property type="component" value="Unassembled WGS sequence"/>
</dbReference>
<proteinExistence type="inferred from homology"/>
<reference evidence="9" key="2">
    <citation type="submission" date="2020-10" db="UniProtKB">
        <authorList>
            <consortium name="WormBaseParasite"/>
        </authorList>
    </citation>
    <scope>IDENTIFICATION</scope>
</reference>
<dbReference type="PANTHER" id="PTHR13254:SF0">
    <property type="entry name" value="GOLGIN SUBFAMILY A MEMBER 7_ERF4 DOMAIN-CONTAINING PROTEIN"/>
    <property type="match status" value="1"/>
</dbReference>
<evidence type="ECO:0000256" key="3">
    <source>
        <dbReference type="ARBA" id="ARBA00011396"/>
    </source>
</evidence>
<accession>A0A7E4VEQ5</accession>
<evidence type="ECO:0000256" key="5">
    <source>
        <dbReference type="ARBA" id="ARBA00022824"/>
    </source>
</evidence>
<evidence type="ECO:0000256" key="4">
    <source>
        <dbReference type="ARBA" id="ARBA00018463"/>
    </source>
</evidence>
<evidence type="ECO:0000256" key="2">
    <source>
        <dbReference type="ARBA" id="ARBA00007732"/>
    </source>
</evidence>
<protein>
    <recommendedName>
        <fullName evidence="4">Ras modification protein ERF4</fullName>
    </recommendedName>
</protein>
<sequence>MDNRTTFPEAAFPTAKRRLAPTTSPSSLCCGESVALSSEDVDIVVMVQHHEISLNSCQKVFVERDFRDGIGIRFKTDLPDGIRGLITESAYTSTIDNINTLFAEVEEVGTQSAAETFVSCATCYLNRFFAQSRYEKQLARIQAYIAEQNRLTFIPAGIVMTDPMQRGMRVLELSLLATGGPPAPSTTRPDRRIEEV</sequence>
<keyword evidence="5" id="KW-0256">Endoplasmic reticulum</keyword>
<dbReference type="WBParaSite" id="Pan_g19947.t1">
    <property type="protein sequence ID" value="Pan_g19947.t1"/>
    <property type="gene ID" value="Pan_g19947"/>
</dbReference>
<feature type="domain" description="Golgin subfamily A member 7/ERF4" evidence="7">
    <location>
        <begin position="60"/>
        <end position="172"/>
    </location>
</feature>
<dbReference type="GO" id="GO:0006612">
    <property type="term" value="P:protein targeting to membrane"/>
    <property type="evidence" value="ECO:0007669"/>
    <property type="project" value="TreeGrafter"/>
</dbReference>
<comment type="subunit">
    <text evidence="3">Interacts with ERF2.</text>
</comment>
<reference evidence="8" key="1">
    <citation type="journal article" date="2013" name="Genetics">
        <title>The draft genome and transcriptome of Panagrellus redivivus are shaped by the harsh demands of a free-living lifestyle.</title>
        <authorList>
            <person name="Srinivasan J."/>
            <person name="Dillman A.R."/>
            <person name="Macchietto M.G."/>
            <person name="Heikkinen L."/>
            <person name="Lakso M."/>
            <person name="Fracchia K.M."/>
            <person name="Antoshechkin I."/>
            <person name="Mortazavi A."/>
            <person name="Wong G."/>
            <person name="Sternberg P.W."/>
        </authorList>
    </citation>
    <scope>NUCLEOTIDE SEQUENCE [LARGE SCALE GENOMIC DNA]</scope>
    <source>
        <strain evidence="8">MT8872</strain>
    </source>
</reference>
<evidence type="ECO:0000313" key="9">
    <source>
        <dbReference type="WBParaSite" id="Pan_g19947.t1"/>
    </source>
</evidence>
<name>A0A7E4VEQ5_PANRE</name>
<evidence type="ECO:0000256" key="6">
    <source>
        <dbReference type="ARBA" id="ARBA00023136"/>
    </source>
</evidence>
<evidence type="ECO:0000313" key="8">
    <source>
        <dbReference type="Proteomes" id="UP000492821"/>
    </source>
</evidence>
<dbReference type="PANTHER" id="PTHR13254">
    <property type="entry name" value="GOLGI AUTOANTIGEN, GOLGIN SUBFAMILY A, 7"/>
    <property type="match status" value="1"/>
</dbReference>
<dbReference type="GO" id="GO:0002178">
    <property type="term" value="C:palmitoyltransferase complex"/>
    <property type="evidence" value="ECO:0007669"/>
    <property type="project" value="TreeGrafter"/>
</dbReference>
<keyword evidence="6" id="KW-0472">Membrane</keyword>
<dbReference type="InterPro" id="IPR019383">
    <property type="entry name" value="Golgin_A_7/ERF4"/>
</dbReference>
<comment type="similarity">
    <text evidence="2">Belongs to the ERF4 family.</text>
</comment>
<evidence type="ECO:0000259" key="7">
    <source>
        <dbReference type="Pfam" id="PF10256"/>
    </source>
</evidence>
<organism evidence="8 9">
    <name type="scientific">Panagrellus redivivus</name>
    <name type="common">Microworm</name>
    <dbReference type="NCBI Taxonomy" id="6233"/>
    <lineage>
        <taxon>Eukaryota</taxon>
        <taxon>Metazoa</taxon>
        <taxon>Ecdysozoa</taxon>
        <taxon>Nematoda</taxon>
        <taxon>Chromadorea</taxon>
        <taxon>Rhabditida</taxon>
        <taxon>Tylenchina</taxon>
        <taxon>Panagrolaimomorpha</taxon>
        <taxon>Panagrolaimoidea</taxon>
        <taxon>Panagrolaimidae</taxon>
        <taxon>Panagrellus</taxon>
    </lineage>
</organism>